<dbReference type="EMBL" id="LQIR01000025">
    <property type="protein sequence ID" value="KUI13830.1"/>
    <property type="molecule type" value="Genomic_DNA"/>
</dbReference>
<protein>
    <submittedName>
        <fullName evidence="3">Uncharacterized protein</fullName>
    </submittedName>
</protein>
<keyword evidence="2" id="KW-0732">Signal</keyword>
<evidence type="ECO:0000313" key="3">
    <source>
        <dbReference type="EMBL" id="KUI13830.1"/>
    </source>
</evidence>
<organism evidence="3 4">
    <name type="scientific">Mycobacterium lehmannii</name>
    <dbReference type="NCBI Taxonomy" id="2048550"/>
    <lineage>
        <taxon>Bacteria</taxon>
        <taxon>Bacillati</taxon>
        <taxon>Actinomycetota</taxon>
        <taxon>Actinomycetes</taxon>
        <taxon>Mycobacteriales</taxon>
        <taxon>Mycobacteriaceae</taxon>
        <taxon>Mycobacterium</taxon>
    </lineage>
</organism>
<name>A0A101A530_9MYCO</name>
<reference evidence="3 4" key="1">
    <citation type="submission" date="2016-01" db="EMBL/GenBank/DDBJ databases">
        <authorList>
            <consortium name="TB Trials Study Group"/>
            <person name="Sutton G."/>
            <person name="Brinkac L."/>
            <person name="Sanka R."/>
            <person name="Adams M."/>
            <person name="Lau E.L."/>
            <person name="Macaden R."/>
            <person name="Grewal H.M.S."/>
        </authorList>
    </citation>
    <scope>NUCLEOTIDE SEQUENCE [LARGE SCALE GENOMIC DNA]</scope>
    <source>
        <strain evidence="3 4">IS-1744</strain>
    </source>
</reference>
<dbReference type="AlphaFoldDB" id="A0A101A530"/>
<feature type="signal peptide" evidence="2">
    <location>
        <begin position="1"/>
        <end position="32"/>
    </location>
</feature>
<feature type="chain" id="PRO_5007092520" evidence="2">
    <location>
        <begin position="33"/>
        <end position="88"/>
    </location>
</feature>
<feature type="region of interest" description="Disordered" evidence="1">
    <location>
        <begin position="32"/>
        <end position="65"/>
    </location>
</feature>
<gene>
    <name evidence="3" type="ORF">AU192_06785</name>
</gene>
<evidence type="ECO:0000256" key="1">
    <source>
        <dbReference type="SAM" id="MobiDB-lite"/>
    </source>
</evidence>
<dbReference type="Proteomes" id="UP000053707">
    <property type="component" value="Unassembled WGS sequence"/>
</dbReference>
<keyword evidence="4" id="KW-1185">Reference proteome</keyword>
<dbReference type="RefSeq" id="WP_064397595.1">
    <property type="nucleotide sequence ID" value="NZ_LQIR01000025.1"/>
</dbReference>
<comment type="caution">
    <text evidence="3">The sequence shown here is derived from an EMBL/GenBank/DDBJ whole genome shotgun (WGS) entry which is preliminary data.</text>
</comment>
<sequence length="88" mass="8731">MNAHGAKKSMIGATLLGGAALAAALTAGAAHATPSPLPELRIEHSDVAAPGDGSVRASHPQSRLCDGSVRVASPTVQAWDGSVRVALP</sequence>
<proteinExistence type="predicted"/>
<evidence type="ECO:0000256" key="2">
    <source>
        <dbReference type="SAM" id="SignalP"/>
    </source>
</evidence>
<accession>A0A101A530</accession>
<evidence type="ECO:0000313" key="4">
    <source>
        <dbReference type="Proteomes" id="UP000053707"/>
    </source>
</evidence>